<evidence type="ECO:0000313" key="6">
    <source>
        <dbReference type="Proteomes" id="UP001620514"/>
    </source>
</evidence>
<dbReference type="Proteomes" id="UP001620514">
    <property type="component" value="Unassembled WGS sequence"/>
</dbReference>
<feature type="domain" description="Aldehyde dehydrogenase" evidence="4">
    <location>
        <begin position="46"/>
        <end position="504"/>
    </location>
</feature>
<dbReference type="InterPro" id="IPR016160">
    <property type="entry name" value="Ald_DH_CS_CYS"/>
</dbReference>
<comment type="similarity">
    <text evidence="3">Belongs to the aldehyde dehydrogenase family.</text>
</comment>
<accession>A0ABW8N0N6</accession>
<sequence length="519" mass="56273">MNLNAQEIAAESRDGKLCKAKSYGEEFMQRYEMYINGESRASVSGNWFETENPYTGEVWAEVARGSGADVDHAVQAAHAAFTSGPWAQMSASQRGMLLHRVGDLIARDAKRLAELEVRDNGKLMAEMYAQCQYIPQWYYYFGGLADKIQGSVIPLDKKGYFNFTRHEPLGVVAAITPWNSPLLLASWKIAPALAAGCTVVIKPSEFTSVSTIEFAKLFEEAGFPPGVVNVVTGFGADVGAPLVEHPLVKKISFTGAETTGRAVNEAAARQFKHVSLELGGKSPNIVFEDADLEDAVNGAVSGIFAATGQTCIAGSRLLVQEGIYDAFVEKLLTLARTSKMGDPSNPDTQVGPVTTRPQYQKVLSYIDIAKQEGATLLLGGKPGTAPECGNGWFVEPTIFGNVSNSMRIAQEEVFGPVLSIIKFKDEDEAVSIANDIRFGLGSGVWTKDIGRSFRVSEKIQAGIVWVNSYRAVSYMSPFGGYKESGLGRENGIDAIKEYLQIKSVWINTGAKTANPFILR</sequence>
<evidence type="ECO:0000256" key="1">
    <source>
        <dbReference type="ARBA" id="ARBA00023002"/>
    </source>
</evidence>
<evidence type="ECO:0000313" key="5">
    <source>
        <dbReference type="EMBL" id="MFK4448576.1"/>
    </source>
</evidence>
<proteinExistence type="inferred from homology"/>
<gene>
    <name evidence="5" type="ORF">ABH943_008620</name>
</gene>
<evidence type="ECO:0000256" key="2">
    <source>
        <dbReference type="PROSITE-ProRule" id="PRU10007"/>
    </source>
</evidence>
<dbReference type="PROSITE" id="PS00687">
    <property type="entry name" value="ALDEHYDE_DEHYDR_GLU"/>
    <property type="match status" value="1"/>
</dbReference>
<dbReference type="EMBL" id="JBIYDN010000054">
    <property type="protein sequence ID" value="MFK4448576.1"/>
    <property type="molecule type" value="Genomic_DNA"/>
</dbReference>
<dbReference type="EC" id="1.2.1.-" evidence="5"/>
<dbReference type="GO" id="GO:0016491">
    <property type="term" value="F:oxidoreductase activity"/>
    <property type="evidence" value="ECO:0007669"/>
    <property type="project" value="UniProtKB-KW"/>
</dbReference>
<evidence type="ECO:0000259" key="4">
    <source>
        <dbReference type="Pfam" id="PF00171"/>
    </source>
</evidence>
<evidence type="ECO:0000256" key="3">
    <source>
        <dbReference type="RuleBase" id="RU003345"/>
    </source>
</evidence>
<dbReference type="Pfam" id="PF00171">
    <property type="entry name" value="Aldedh"/>
    <property type="match status" value="1"/>
</dbReference>
<organism evidence="5 6">
    <name type="scientific">Caballeronia udeis</name>
    <dbReference type="NCBI Taxonomy" id="1232866"/>
    <lineage>
        <taxon>Bacteria</taxon>
        <taxon>Pseudomonadati</taxon>
        <taxon>Pseudomonadota</taxon>
        <taxon>Betaproteobacteria</taxon>
        <taxon>Burkholderiales</taxon>
        <taxon>Burkholderiaceae</taxon>
        <taxon>Caballeronia</taxon>
    </lineage>
</organism>
<dbReference type="Gene3D" id="3.40.309.10">
    <property type="entry name" value="Aldehyde Dehydrogenase, Chain A, domain 2"/>
    <property type="match status" value="1"/>
</dbReference>
<dbReference type="SUPFAM" id="SSF53720">
    <property type="entry name" value="ALDH-like"/>
    <property type="match status" value="1"/>
</dbReference>
<dbReference type="PANTHER" id="PTHR11699">
    <property type="entry name" value="ALDEHYDE DEHYDROGENASE-RELATED"/>
    <property type="match status" value="1"/>
</dbReference>
<protein>
    <submittedName>
        <fullName evidence="5">Acyl-CoA reductase-like NAD-dependent aldehyde dehydrogenase</fullName>
        <ecNumber evidence="5">1.2.1.-</ecNumber>
    </submittedName>
</protein>
<reference evidence="5 6" key="2">
    <citation type="submission" date="2024-11" db="EMBL/GenBank/DDBJ databases">
        <title>Using genomics to understand microbial adaptation to soil warming.</title>
        <authorList>
            <person name="Deangelis K.M. PhD."/>
        </authorList>
    </citation>
    <scope>NUCLEOTIDE SEQUENCE [LARGE SCALE GENOMIC DNA]</scope>
    <source>
        <strain evidence="5 6">GAS97</strain>
    </source>
</reference>
<dbReference type="CDD" id="cd07114">
    <property type="entry name" value="ALDH_DhaS"/>
    <property type="match status" value="1"/>
</dbReference>
<keyword evidence="1 3" id="KW-0560">Oxidoreductase</keyword>
<dbReference type="InterPro" id="IPR016163">
    <property type="entry name" value="Ald_DH_C"/>
</dbReference>
<dbReference type="InterPro" id="IPR016161">
    <property type="entry name" value="Ald_DH/histidinol_DH"/>
</dbReference>
<keyword evidence="6" id="KW-1185">Reference proteome</keyword>
<dbReference type="PROSITE" id="PS00070">
    <property type="entry name" value="ALDEHYDE_DEHYDR_CYS"/>
    <property type="match status" value="1"/>
</dbReference>
<reference evidence="5 6" key="1">
    <citation type="submission" date="2024-10" db="EMBL/GenBank/DDBJ databases">
        <authorList>
            <person name="Deangelis K."/>
            <person name="Huntemann M."/>
            <person name="Clum A."/>
            <person name="Wang J."/>
            <person name="Palaniappan K."/>
            <person name="Ritter S."/>
            <person name="Chen I.-M."/>
            <person name="Stamatis D."/>
            <person name="Reddy T."/>
            <person name="O'Malley R."/>
            <person name="Daum C."/>
            <person name="Ng V."/>
            <person name="Ivanova N."/>
            <person name="Kyrpides N."/>
            <person name="Woyke T."/>
        </authorList>
    </citation>
    <scope>NUCLEOTIDE SEQUENCE [LARGE SCALE GENOMIC DNA]</scope>
    <source>
        <strain evidence="5 6">GAS97</strain>
    </source>
</reference>
<feature type="active site" evidence="2">
    <location>
        <position position="277"/>
    </location>
</feature>
<name>A0ABW8N0N6_9BURK</name>
<dbReference type="InterPro" id="IPR015590">
    <property type="entry name" value="Aldehyde_DH_dom"/>
</dbReference>
<dbReference type="InterPro" id="IPR016162">
    <property type="entry name" value="Ald_DH_N"/>
</dbReference>
<comment type="caution">
    <text evidence="5">The sequence shown here is derived from an EMBL/GenBank/DDBJ whole genome shotgun (WGS) entry which is preliminary data.</text>
</comment>
<dbReference type="InterPro" id="IPR029510">
    <property type="entry name" value="Ald_DH_CS_GLU"/>
</dbReference>
<dbReference type="Gene3D" id="3.40.605.10">
    <property type="entry name" value="Aldehyde Dehydrogenase, Chain A, domain 1"/>
    <property type="match status" value="1"/>
</dbReference>